<feature type="transmembrane region" description="Helical" evidence="7">
    <location>
        <begin position="128"/>
        <end position="148"/>
    </location>
</feature>
<evidence type="ECO:0000256" key="3">
    <source>
        <dbReference type="ARBA" id="ARBA00022692"/>
    </source>
</evidence>
<keyword evidence="4" id="KW-0378">Hydrolase</keyword>
<dbReference type="OrthoDB" id="9801622at2"/>
<evidence type="ECO:0000256" key="4">
    <source>
        <dbReference type="ARBA" id="ARBA00022801"/>
    </source>
</evidence>
<feature type="domain" description="Phosphatidic acid phosphatase type 2/haloperoxidase" evidence="8">
    <location>
        <begin position="84"/>
        <end position="196"/>
    </location>
</feature>
<feature type="transmembrane region" description="Helical" evidence="7">
    <location>
        <begin position="12"/>
        <end position="33"/>
    </location>
</feature>
<dbReference type="PATRIC" id="fig|576611.7.peg.1341"/>
<evidence type="ECO:0000256" key="5">
    <source>
        <dbReference type="ARBA" id="ARBA00022989"/>
    </source>
</evidence>
<proteinExistence type="predicted"/>
<dbReference type="STRING" id="1835254.CL55_00013190"/>
<evidence type="ECO:0000256" key="7">
    <source>
        <dbReference type="SAM" id="Phobius"/>
    </source>
</evidence>
<keyword evidence="3 7" id="KW-0812">Transmembrane</keyword>
<evidence type="ECO:0000256" key="2">
    <source>
        <dbReference type="ARBA" id="ARBA00022475"/>
    </source>
</evidence>
<dbReference type="CDD" id="cd01610">
    <property type="entry name" value="PAP2_like"/>
    <property type="match status" value="1"/>
</dbReference>
<gene>
    <name evidence="9" type="ORF">CL55_00013190</name>
</gene>
<dbReference type="SUPFAM" id="SSF48317">
    <property type="entry name" value="Acid phosphatase/Vanadium-dependent haloperoxidase"/>
    <property type="match status" value="1"/>
</dbReference>
<feature type="transmembrane region" description="Helical" evidence="7">
    <location>
        <begin position="212"/>
        <end position="229"/>
    </location>
</feature>
<feature type="transmembrane region" description="Helical" evidence="7">
    <location>
        <begin position="241"/>
        <end position="259"/>
    </location>
</feature>
<feature type="transmembrane region" description="Helical" evidence="7">
    <location>
        <begin position="53"/>
        <end position="76"/>
    </location>
</feature>
<accession>A0A0E3ZMC5</accession>
<name>A0A0E3ZMC5_9BURK</name>
<evidence type="ECO:0000313" key="10">
    <source>
        <dbReference type="Proteomes" id="UP000061135"/>
    </source>
</evidence>
<dbReference type="InterPro" id="IPR000326">
    <property type="entry name" value="PAP2/HPO"/>
</dbReference>
<dbReference type="KEGG" id="pdq:CL55_00013190"/>
<reference evidence="9 10" key="1">
    <citation type="submission" date="2014-03" db="EMBL/GenBank/DDBJ databases">
        <title>Genome of Polynucleobacter strain MWH-MoK4.</title>
        <authorList>
            <person name="Hahn M.W."/>
        </authorList>
    </citation>
    <scope>NUCLEOTIDE SEQUENCE [LARGE SCALE GENOMIC DNA]</scope>
    <source>
        <strain evidence="9 10">MWH-MoK4</strain>
    </source>
</reference>
<dbReference type="InterPro" id="IPR036938">
    <property type="entry name" value="PAP2/HPO_sf"/>
</dbReference>
<dbReference type="Pfam" id="PF01569">
    <property type="entry name" value="PAP2"/>
    <property type="match status" value="1"/>
</dbReference>
<organism evidence="9 10">
    <name type="scientific">Polynucleobacter duraquae</name>
    <dbReference type="NCBI Taxonomy" id="1835254"/>
    <lineage>
        <taxon>Bacteria</taxon>
        <taxon>Pseudomonadati</taxon>
        <taxon>Pseudomonadota</taxon>
        <taxon>Betaproteobacteria</taxon>
        <taxon>Burkholderiales</taxon>
        <taxon>Burkholderiaceae</taxon>
        <taxon>Polynucleobacter</taxon>
    </lineage>
</organism>
<keyword evidence="10" id="KW-1185">Reference proteome</keyword>
<protein>
    <submittedName>
        <fullName evidence="9">PAP2 superfamily</fullName>
    </submittedName>
</protein>
<dbReference type="Gene3D" id="1.20.144.10">
    <property type="entry name" value="Phosphatidic acid phosphatase type 2/haloperoxidase"/>
    <property type="match status" value="1"/>
</dbReference>
<dbReference type="RefSeq" id="WP_046330392.1">
    <property type="nucleotide sequence ID" value="NZ_CP007501.1"/>
</dbReference>
<dbReference type="EMBL" id="CP007501">
    <property type="protein sequence ID" value="AKD25652.1"/>
    <property type="molecule type" value="Genomic_DNA"/>
</dbReference>
<dbReference type="HOGENOM" id="CLU_072573_0_0_4"/>
<feature type="transmembrane region" description="Helical" evidence="7">
    <location>
        <begin position="81"/>
        <end position="99"/>
    </location>
</feature>
<keyword evidence="2" id="KW-1003">Cell membrane</keyword>
<dbReference type="GO" id="GO:0016787">
    <property type="term" value="F:hydrolase activity"/>
    <property type="evidence" value="ECO:0007669"/>
    <property type="project" value="UniProtKB-KW"/>
</dbReference>
<dbReference type="Proteomes" id="UP000061135">
    <property type="component" value="Chromosome"/>
</dbReference>
<feature type="transmembrane region" description="Helical" evidence="7">
    <location>
        <begin position="181"/>
        <end position="200"/>
    </location>
</feature>
<feature type="transmembrane region" description="Helical" evidence="7">
    <location>
        <begin position="155"/>
        <end position="175"/>
    </location>
</feature>
<dbReference type="PANTHER" id="PTHR14969:SF62">
    <property type="entry name" value="DECAPRENYLPHOSPHORYL-5-PHOSPHORIBOSE PHOSPHATASE RV3807C-RELATED"/>
    <property type="match status" value="1"/>
</dbReference>
<keyword evidence="5 7" id="KW-1133">Transmembrane helix</keyword>
<evidence type="ECO:0000256" key="6">
    <source>
        <dbReference type="ARBA" id="ARBA00023136"/>
    </source>
</evidence>
<dbReference type="PANTHER" id="PTHR14969">
    <property type="entry name" value="SPHINGOSINE-1-PHOSPHATE PHOSPHOHYDROLASE"/>
    <property type="match status" value="1"/>
</dbReference>
<dbReference type="GO" id="GO:0005886">
    <property type="term" value="C:plasma membrane"/>
    <property type="evidence" value="ECO:0007669"/>
    <property type="project" value="UniProtKB-SubCell"/>
</dbReference>
<keyword evidence="6 7" id="KW-0472">Membrane</keyword>
<sequence length="265" mass="28836">MTEQRKSALAIASIWVWCAPLLPLSLTIVIYFGELQTPTFLFINRYTQLLPDTFWTWLTFIGNGWGIFALCFPLLLLSPRLLSAGLIASLIGGAISQIIKPLLDLPRPAGVLALEDFYRIGEPLLHKAMPSGHTLTAFAVISGIYFAIDRDKRASLWWIFIIAGFSGISRNALGAHWLTDVLAGCAIGVWSGMLGAILAGLIPEKQMATNQIGPRLLALGGLATIYVLLTQTLDSELNQSLQYACVALISITLALFIKAQKPKAI</sequence>
<evidence type="ECO:0000259" key="8">
    <source>
        <dbReference type="SMART" id="SM00014"/>
    </source>
</evidence>
<comment type="subcellular location">
    <subcellularLocation>
        <location evidence="1">Cell membrane</location>
        <topology evidence="1">Multi-pass membrane protein</topology>
    </subcellularLocation>
</comment>
<evidence type="ECO:0000313" key="9">
    <source>
        <dbReference type="EMBL" id="AKD25652.1"/>
    </source>
</evidence>
<evidence type="ECO:0000256" key="1">
    <source>
        <dbReference type="ARBA" id="ARBA00004651"/>
    </source>
</evidence>
<dbReference type="AlphaFoldDB" id="A0A0E3ZMC5"/>
<dbReference type="SMART" id="SM00014">
    <property type="entry name" value="acidPPc"/>
    <property type="match status" value="1"/>
</dbReference>